<feature type="region of interest" description="Disordered" evidence="1">
    <location>
        <begin position="1"/>
        <end position="20"/>
    </location>
</feature>
<dbReference type="InterPro" id="IPR005158">
    <property type="entry name" value="BTAD"/>
</dbReference>
<accession>A0A845BAB5</accession>
<dbReference type="InterPro" id="IPR016032">
    <property type="entry name" value="Sig_transdc_resp-reg_C-effctor"/>
</dbReference>
<dbReference type="GO" id="GO:0003677">
    <property type="term" value="F:DNA binding"/>
    <property type="evidence" value="ECO:0007669"/>
    <property type="project" value="InterPro"/>
</dbReference>
<keyword evidence="4" id="KW-1185">Reference proteome</keyword>
<comment type="caution">
    <text evidence="3">The sequence shown here is derived from an EMBL/GenBank/DDBJ whole genome shotgun (WGS) entry which is preliminary data.</text>
</comment>
<reference evidence="3 4" key="1">
    <citation type="submission" date="2019-03" db="EMBL/GenBank/DDBJ databases">
        <title>Roseomonas sp. a novel Roseomonas species isolated from Sea whip Gorgonian.</title>
        <authorList>
            <person name="Li F."/>
            <person name="Pan X."/>
            <person name="Huang S."/>
            <person name="Li Z."/>
            <person name="Meng B."/>
        </authorList>
    </citation>
    <scope>NUCLEOTIDE SEQUENCE [LARGE SCALE GENOMIC DNA]</scope>
    <source>
        <strain evidence="3 4">M0104</strain>
    </source>
</reference>
<feature type="compositionally biased region" description="Low complexity" evidence="1">
    <location>
        <begin position="10"/>
        <end position="20"/>
    </location>
</feature>
<dbReference type="Gene3D" id="1.25.40.10">
    <property type="entry name" value="Tetratricopeptide repeat domain"/>
    <property type="match status" value="3"/>
</dbReference>
<protein>
    <recommendedName>
        <fullName evidence="2">Bacterial transcriptional activator domain-containing protein</fullName>
    </recommendedName>
</protein>
<dbReference type="SUPFAM" id="SSF48452">
    <property type="entry name" value="TPR-like"/>
    <property type="match status" value="2"/>
</dbReference>
<dbReference type="InterPro" id="IPR011990">
    <property type="entry name" value="TPR-like_helical_dom_sf"/>
</dbReference>
<dbReference type="SMART" id="SM01043">
    <property type="entry name" value="BTAD"/>
    <property type="match status" value="1"/>
</dbReference>
<evidence type="ECO:0000259" key="2">
    <source>
        <dbReference type="SMART" id="SM01043"/>
    </source>
</evidence>
<dbReference type="Proteomes" id="UP000460715">
    <property type="component" value="Unassembled WGS sequence"/>
</dbReference>
<evidence type="ECO:0000313" key="3">
    <source>
        <dbReference type="EMBL" id="MXP63026.1"/>
    </source>
</evidence>
<feature type="domain" description="Bacterial transcriptional activator" evidence="2">
    <location>
        <begin position="132"/>
        <end position="262"/>
    </location>
</feature>
<evidence type="ECO:0000256" key="1">
    <source>
        <dbReference type="SAM" id="MobiDB-lite"/>
    </source>
</evidence>
<dbReference type="Pfam" id="PF03704">
    <property type="entry name" value="BTAD"/>
    <property type="match status" value="1"/>
</dbReference>
<organism evidence="3 4">
    <name type="scientific">Teichococcus coralli</name>
    <dbReference type="NCBI Taxonomy" id="2545983"/>
    <lineage>
        <taxon>Bacteria</taxon>
        <taxon>Pseudomonadati</taxon>
        <taxon>Pseudomonadota</taxon>
        <taxon>Alphaproteobacteria</taxon>
        <taxon>Acetobacterales</taxon>
        <taxon>Roseomonadaceae</taxon>
        <taxon>Roseomonas</taxon>
    </lineage>
</organism>
<dbReference type="GO" id="GO:0006355">
    <property type="term" value="P:regulation of DNA-templated transcription"/>
    <property type="evidence" value="ECO:0007669"/>
    <property type="project" value="InterPro"/>
</dbReference>
<dbReference type="InterPro" id="IPR051677">
    <property type="entry name" value="AfsR-DnrI-RedD_regulator"/>
</dbReference>
<sequence length="674" mass="71924">MVSGTLVENGHGAAPAPAGPWAAARPAGPLLRLGLIGPMEAWTLSSRAVLPRSRKARALLAVLGMALGQPVPRSRLAELLWSRRGEDQQRGSLRQALHELQAALSGLATAEGAPLLQPGRDTLVLRGEQVWVDALAVLRAEAEPAALDLLSGTLLPDLDGLDPAFDAWLAQQRTGLQESAAARAAVLLATALTPEAELEAAERLLRIDSTREVGWQALIRLRLAQGDRGAALAAYESCRALLISRFGAPPSPQTEALAHALRAEAGPPLAAPPARRQPAQRGARLGVAPLTLLGEGVAAHLGIGLAEEIGAALSRFRWVFVADSVSLAGQAAREGTEAAARGLRLDYLLSGTVQRGGETLRVTLRLSDLRDPPGLVWSQRFDRPAGDLLALQDEVAAAVVARIDPEILLIEANRAAARPTRSGAYDLLLRAIPAIHRLDRQDFLAAGQWLAEATAIEPDYAQAHAWHAYWHLFLVGQGWAADEAASMQAAERLARHASALDPMDAQALTIHGHVRAFLHHQVQEAAELHARALTLNPNLAMAWVFSGMAESYLGRHAAALVQLDRYAALSPCHPHAFFFDAARGIPLLLLGRHAEAAAVGRACVALRPEFSYPYKTYLSALGHLGEREEAASLHARLMAIEPDFTVAKALRRTPVRGEADRAHYAEGLALAGLS</sequence>
<evidence type="ECO:0000313" key="4">
    <source>
        <dbReference type="Proteomes" id="UP000460715"/>
    </source>
</evidence>
<dbReference type="PANTHER" id="PTHR35807">
    <property type="entry name" value="TRANSCRIPTIONAL REGULATOR REDD-RELATED"/>
    <property type="match status" value="1"/>
</dbReference>
<gene>
    <name evidence="3" type="ORF">E0493_06620</name>
</gene>
<dbReference type="SUPFAM" id="SSF46894">
    <property type="entry name" value="C-terminal effector domain of the bipartite response regulators"/>
    <property type="match status" value="1"/>
</dbReference>
<dbReference type="AlphaFoldDB" id="A0A845BAB5"/>
<dbReference type="EMBL" id="SNVJ01000004">
    <property type="protein sequence ID" value="MXP63026.1"/>
    <property type="molecule type" value="Genomic_DNA"/>
</dbReference>
<name>A0A845BAB5_9PROT</name>
<proteinExistence type="predicted"/>